<feature type="domain" description="RPA43 OB" evidence="7">
    <location>
        <begin position="289"/>
        <end position="427"/>
    </location>
</feature>
<dbReference type="EMBL" id="JAULSR010000002">
    <property type="protein sequence ID" value="KAK0629446.1"/>
    <property type="molecule type" value="Genomic_DNA"/>
</dbReference>
<evidence type="ECO:0000313" key="8">
    <source>
        <dbReference type="EMBL" id="KAK0629446.1"/>
    </source>
</evidence>
<dbReference type="Pfam" id="PF17875">
    <property type="entry name" value="RPA43_OB"/>
    <property type="match status" value="1"/>
</dbReference>
<accession>A0AA39X8T7</accession>
<feature type="region of interest" description="Disordered" evidence="6">
    <location>
        <begin position="1"/>
        <end position="191"/>
    </location>
</feature>
<dbReference type="Proteomes" id="UP001174934">
    <property type="component" value="Unassembled WGS sequence"/>
</dbReference>
<keyword evidence="9" id="KW-1185">Reference proteome</keyword>
<keyword evidence="2 5" id="KW-0240">DNA-directed RNA polymerase</keyword>
<dbReference type="PANTHER" id="PTHR12709">
    <property type="entry name" value="DNA-DIRECTED RNA POLYMERASE II, III"/>
    <property type="match status" value="1"/>
</dbReference>
<evidence type="ECO:0000256" key="1">
    <source>
        <dbReference type="ARBA" id="ARBA00004123"/>
    </source>
</evidence>
<evidence type="ECO:0000256" key="4">
    <source>
        <dbReference type="ARBA" id="ARBA00023242"/>
    </source>
</evidence>
<dbReference type="InterPro" id="IPR041901">
    <property type="entry name" value="RNAP_I_Rpa43_N"/>
</dbReference>
<dbReference type="InterPro" id="IPR045113">
    <property type="entry name" value="Rpb7-like"/>
</dbReference>
<keyword evidence="4 5" id="KW-0539">Nucleus</keyword>
<feature type="compositionally biased region" description="Basic residues" evidence="6">
    <location>
        <begin position="80"/>
        <end position="89"/>
    </location>
</feature>
<organism evidence="8 9">
    <name type="scientific">Bombardia bombarda</name>
    <dbReference type="NCBI Taxonomy" id="252184"/>
    <lineage>
        <taxon>Eukaryota</taxon>
        <taxon>Fungi</taxon>
        <taxon>Dikarya</taxon>
        <taxon>Ascomycota</taxon>
        <taxon>Pezizomycotina</taxon>
        <taxon>Sordariomycetes</taxon>
        <taxon>Sordariomycetidae</taxon>
        <taxon>Sordariales</taxon>
        <taxon>Lasiosphaeriaceae</taxon>
        <taxon>Bombardia</taxon>
    </lineage>
</organism>
<feature type="region of interest" description="Disordered" evidence="6">
    <location>
        <begin position="442"/>
        <end position="497"/>
    </location>
</feature>
<protein>
    <recommendedName>
        <fullName evidence="5">DNA-directed RNA polymerase subunit</fullName>
    </recommendedName>
</protein>
<evidence type="ECO:0000256" key="3">
    <source>
        <dbReference type="ARBA" id="ARBA00023163"/>
    </source>
</evidence>
<comment type="function">
    <text evidence="5">DNA-dependent RNA polymerase which catalyzes the transcription of DNA into RNA using the four ribonucleoside triphosphates as substrates.</text>
</comment>
<feature type="compositionally biased region" description="Polar residues" evidence="6">
    <location>
        <begin position="174"/>
        <end position="188"/>
    </location>
</feature>
<dbReference type="PANTHER" id="PTHR12709:SF5">
    <property type="entry name" value="DNA-DIRECTED RNA POLYMERASE I SUBUNIT RPA43"/>
    <property type="match status" value="1"/>
</dbReference>
<feature type="region of interest" description="Disordered" evidence="6">
    <location>
        <begin position="341"/>
        <end position="375"/>
    </location>
</feature>
<dbReference type="Gene3D" id="2.40.50.1060">
    <property type="match status" value="1"/>
</dbReference>
<comment type="caution">
    <text evidence="8">The sequence shown here is derived from an EMBL/GenBank/DDBJ whole genome shotgun (WGS) entry which is preliminary data.</text>
</comment>
<name>A0AA39X8T7_9PEZI</name>
<evidence type="ECO:0000256" key="6">
    <source>
        <dbReference type="SAM" id="MobiDB-lite"/>
    </source>
</evidence>
<dbReference type="Gene3D" id="3.30.1490.120">
    <property type="entry name" value="RNA polymerase Rpb7-like, N-terminal domain"/>
    <property type="match status" value="1"/>
</dbReference>
<dbReference type="AlphaFoldDB" id="A0AA39X8T7"/>
<proteinExistence type="predicted"/>
<gene>
    <name evidence="8" type="ORF">B0T17DRAFT_489717</name>
</gene>
<evidence type="ECO:0000256" key="5">
    <source>
        <dbReference type="RuleBase" id="RU369086"/>
    </source>
</evidence>
<dbReference type="InterPro" id="IPR036898">
    <property type="entry name" value="RNA_pol_Rpb7-like_N_sf"/>
</dbReference>
<dbReference type="InterPro" id="IPR041178">
    <property type="entry name" value="RPA43_OB"/>
</dbReference>
<reference evidence="8" key="1">
    <citation type="submission" date="2023-06" db="EMBL/GenBank/DDBJ databases">
        <title>Genome-scale phylogeny and comparative genomics of the fungal order Sordariales.</title>
        <authorList>
            <consortium name="Lawrence Berkeley National Laboratory"/>
            <person name="Hensen N."/>
            <person name="Bonometti L."/>
            <person name="Westerberg I."/>
            <person name="Brannstrom I.O."/>
            <person name="Guillou S."/>
            <person name="Cros-Aarteil S."/>
            <person name="Calhoun S."/>
            <person name="Haridas S."/>
            <person name="Kuo A."/>
            <person name="Mondo S."/>
            <person name="Pangilinan J."/>
            <person name="Riley R."/>
            <person name="LaButti K."/>
            <person name="Andreopoulos B."/>
            <person name="Lipzen A."/>
            <person name="Chen C."/>
            <person name="Yanf M."/>
            <person name="Daum C."/>
            <person name="Ng V."/>
            <person name="Clum A."/>
            <person name="Steindorff A."/>
            <person name="Ohm R."/>
            <person name="Martin F."/>
            <person name="Silar P."/>
            <person name="Natvig D."/>
            <person name="Lalanne C."/>
            <person name="Gautier V."/>
            <person name="Ament-velasquez S.L."/>
            <person name="Kruys A."/>
            <person name="Hutchinson M.I."/>
            <person name="Powell A.J."/>
            <person name="Barry K."/>
            <person name="Miller A.N."/>
            <person name="Grigoriev I.V."/>
            <person name="Debuchy R."/>
            <person name="Gladieux P."/>
            <person name="Thoren M.H."/>
            <person name="Johannesson H."/>
        </authorList>
    </citation>
    <scope>NUCLEOTIDE SEQUENCE</scope>
    <source>
        <strain evidence="8">SMH3391-2</strain>
    </source>
</reference>
<dbReference type="GO" id="GO:0006362">
    <property type="term" value="P:transcription elongation by RNA polymerase I"/>
    <property type="evidence" value="ECO:0007669"/>
    <property type="project" value="TreeGrafter"/>
</dbReference>
<feature type="compositionally biased region" description="Basic and acidic residues" evidence="6">
    <location>
        <begin position="159"/>
        <end position="169"/>
    </location>
</feature>
<dbReference type="GO" id="GO:0005736">
    <property type="term" value="C:RNA polymerase I complex"/>
    <property type="evidence" value="ECO:0007669"/>
    <property type="project" value="TreeGrafter"/>
</dbReference>
<feature type="compositionally biased region" description="Polar residues" evidence="6">
    <location>
        <begin position="1"/>
        <end position="13"/>
    </location>
</feature>
<dbReference type="CDD" id="cd04328">
    <property type="entry name" value="RNAP_I_Rpa43_N"/>
    <property type="match status" value="1"/>
</dbReference>
<feature type="compositionally biased region" description="Basic residues" evidence="6">
    <location>
        <begin position="108"/>
        <end position="119"/>
    </location>
</feature>
<feature type="compositionally biased region" description="Basic and acidic residues" evidence="6">
    <location>
        <begin position="134"/>
        <end position="152"/>
    </location>
</feature>
<evidence type="ECO:0000256" key="2">
    <source>
        <dbReference type="ARBA" id="ARBA00022478"/>
    </source>
</evidence>
<dbReference type="GO" id="GO:0006352">
    <property type="term" value="P:DNA-templated transcription initiation"/>
    <property type="evidence" value="ECO:0007669"/>
    <property type="project" value="UniProtKB-UniRule"/>
</dbReference>
<feature type="compositionally biased region" description="Low complexity" evidence="6">
    <location>
        <begin position="354"/>
        <end position="363"/>
    </location>
</feature>
<sequence>MSPSAVDDSQTAETPRGQKSEKKHSKRDKAEHKKKRSRDDDDAVVVEEAPRKSKRTRSGTRPDEDDQVAAAQSEDESRRERKSKKHRKHREEEQEQPEPEPEADDKHKEKKSKKDKSKKAPVQDDATDAELEPEADKQEAKSKKSKDKSKSKESKKRASSPDHSDRDDAMDIDATQQPAPPSQNTNPATDRDFPFFTQTLSLYLPFFPVGFDKPLTNIAAQHLDPLLNHYSPMLRGVLLEYSNLNLADRPAKASVVDPPTDKTPALLYSVDEYAVGFGWLTFDARLFVPSRGKWMEGVMQLQSEGHIGVVCFDKFNASIEAKRLPKGWKWVDLDNQGYGSHSLPSPDYDGETAQQQQQQQQQQDGEGEEEDALDSEGLQVVEQMHTTGYWVNERGRKVAGKLLFRIKNFDVGLAGDYGYLSIEGTFLDDEEERALAAEEREMERRRRQKQNVNGFLRPMSRRVPEFSMTKFGKEEEEEDSAKRTVVYKGSRPGTPDD</sequence>
<feature type="compositionally biased region" description="Acidic residues" evidence="6">
    <location>
        <begin position="365"/>
        <end position="374"/>
    </location>
</feature>
<feature type="compositionally biased region" description="Acidic residues" evidence="6">
    <location>
        <begin position="93"/>
        <end position="103"/>
    </location>
</feature>
<comment type="subcellular location">
    <subcellularLocation>
        <location evidence="1 5">Nucleus</location>
    </subcellularLocation>
</comment>
<evidence type="ECO:0000313" key="9">
    <source>
        <dbReference type="Proteomes" id="UP001174934"/>
    </source>
</evidence>
<keyword evidence="3 5" id="KW-0804">Transcription</keyword>
<feature type="compositionally biased region" description="Basic residues" evidence="6">
    <location>
        <begin position="21"/>
        <end position="36"/>
    </location>
</feature>
<evidence type="ECO:0000259" key="7">
    <source>
        <dbReference type="Pfam" id="PF17875"/>
    </source>
</evidence>